<keyword evidence="2" id="KW-0472">Membrane</keyword>
<organism evidence="3 4">
    <name type="scientific">Panagrellus redivivus</name>
    <name type="common">Microworm</name>
    <dbReference type="NCBI Taxonomy" id="6233"/>
    <lineage>
        <taxon>Eukaryota</taxon>
        <taxon>Metazoa</taxon>
        <taxon>Ecdysozoa</taxon>
        <taxon>Nematoda</taxon>
        <taxon>Chromadorea</taxon>
        <taxon>Rhabditida</taxon>
        <taxon>Tylenchina</taxon>
        <taxon>Panagrolaimomorpha</taxon>
        <taxon>Panagrolaimoidea</taxon>
        <taxon>Panagrolaimidae</taxon>
        <taxon>Panagrellus</taxon>
    </lineage>
</organism>
<name>A0A7E4WBL6_PANRE</name>
<evidence type="ECO:0000256" key="1">
    <source>
        <dbReference type="SAM" id="MobiDB-lite"/>
    </source>
</evidence>
<dbReference type="AlphaFoldDB" id="A0A7E4WBL6"/>
<evidence type="ECO:0000313" key="4">
    <source>
        <dbReference type="WBParaSite" id="Pan_g9332.t1"/>
    </source>
</evidence>
<protein>
    <submittedName>
        <fullName evidence="4">PABS domain-containing protein</fullName>
    </submittedName>
</protein>
<dbReference type="SUPFAM" id="SSF53335">
    <property type="entry name" value="S-adenosyl-L-methionine-dependent methyltransferases"/>
    <property type="match status" value="1"/>
</dbReference>
<reference evidence="3" key="1">
    <citation type="journal article" date="2013" name="Genetics">
        <title>The draft genome and transcriptome of Panagrellus redivivus are shaped by the harsh demands of a free-living lifestyle.</title>
        <authorList>
            <person name="Srinivasan J."/>
            <person name="Dillman A.R."/>
            <person name="Macchietto M.G."/>
            <person name="Heikkinen L."/>
            <person name="Lakso M."/>
            <person name="Fracchia K.M."/>
            <person name="Antoshechkin I."/>
            <person name="Mortazavi A."/>
            <person name="Wong G."/>
            <person name="Sternberg P.W."/>
        </authorList>
    </citation>
    <scope>NUCLEOTIDE SEQUENCE [LARGE SCALE GENOMIC DNA]</scope>
    <source>
        <strain evidence="3">MT8872</strain>
    </source>
</reference>
<dbReference type="InterPro" id="IPR001045">
    <property type="entry name" value="Spermi_synthase"/>
</dbReference>
<keyword evidence="3" id="KW-1185">Reference proteome</keyword>
<dbReference type="WBParaSite" id="Pan_g9332.t1">
    <property type="protein sequence ID" value="Pan_g9332.t1"/>
    <property type="gene ID" value="Pan_g9332"/>
</dbReference>
<evidence type="ECO:0000256" key="2">
    <source>
        <dbReference type="SAM" id="Phobius"/>
    </source>
</evidence>
<evidence type="ECO:0000313" key="3">
    <source>
        <dbReference type="Proteomes" id="UP000492821"/>
    </source>
</evidence>
<dbReference type="GO" id="GO:0005829">
    <property type="term" value="C:cytosol"/>
    <property type="evidence" value="ECO:0007669"/>
    <property type="project" value="TreeGrafter"/>
</dbReference>
<feature type="transmembrane region" description="Helical" evidence="2">
    <location>
        <begin position="55"/>
        <end position="75"/>
    </location>
</feature>
<proteinExistence type="predicted"/>
<dbReference type="InterPro" id="IPR029063">
    <property type="entry name" value="SAM-dependent_MTases_sf"/>
</dbReference>
<dbReference type="PANTHER" id="PTHR11558">
    <property type="entry name" value="SPERMIDINE/SPERMINE SYNTHASE"/>
    <property type="match status" value="1"/>
</dbReference>
<dbReference type="GO" id="GO:0004766">
    <property type="term" value="F:spermidine synthase activity"/>
    <property type="evidence" value="ECO:0007669"/>
    <property type="project" value="TreeGrafter"/>
</dbReference>
<accession>A0A7E4WBL6</accession>
<keyword evidence="2" id="KW-0812">Transmembrane</keyword>
<dbReference type="PANTHER" id="PTHR11558:SF11">
    <property type="entry name" value="SPERMIDINE SYNTHASE"/>
    <property type="match status" value="1"/>
</dbReference>
<reference evidence="4" key="2">
    <citation type="submission" date="2020-10" db="UniProtKB">
        <authorList>
            <consortium name="WormBaseParasite"/>
        </authorList>
    </citation>
    <scope>IDENTIFICATION</scope>
</reference>
<dbReference type="Gene3D" id="3.40.50.150">
    <property type="entry name" value="Vaccinia Virus protein VP39"/>
    <property type="match status" value="1"/>
</dbReference>
<dbReference type="Proteomes" id="UP000492821">
    <property type="component" value="Unassembled WGS sequence"/>
</dbReference>
<keyword evidence="2" id="KW-1133">Transmembrane helix</keyword>
<sequence length="397" mass="43330">MWEIMVAQCCQRNVAKAVSPIHASIDQNKSPPISPHSPQASPTQRKMVRFRIESILKVLYGIIGVLLVVLVLRIVTSLPFRPKGMLDEHQGELSTADPLITKIDKQCGANGVCFTVVDIVIDTEGSLVQRATYADGFESEYDTVVALVTPKGYSYADSDTRLWAVNHWVSTTQYVAAMLCHPFGVSSLAMDGDGAGGNVLVIGLGGGNFDMLLHKRKPKLNITVIEIEPVVISIAEKWFAVKDDATRHTILADGITFMESARKQGHTYNAVILDACDDNKDLPCPAKVFRNPKVFADARAILSPMGVLVVNVLPLTTVPESDVTFILHQLLEHFPTCLIMEMSVEANRVISCLPYAISGDSVEHSRDLINDRLKKAAAMLGVSDAFQVHTLNLLSAP</sequence>
<dbReference type="GO" id="GO:0008295">
    <property type="term" value="P:spermidine biosynthetic process"/>
    <property type="evidence" value="ECO:0007669"/>
    <property type="project" value="TreeGrafter"/>
</dbReference>
<feature type="region of interest" description="Disordered" evidence="1">
    <location>
        <begin position="25"/>
        <end position="44"/>
    </location>
</feature>